<keyword evidence="4" id="KW-1185">Reference proteome</keyword>
<dbReference type="RefSeq" id="WP_054327720.1">
    <property type="nucleotide sequence ID" value="NZ_JACOPL010000003.1"/>
</dbReference>
<evidence type="ECO:0000259" key="2">
    <source>
        <dbReference type="Pfam" id="PF01433"/>
    </source>
</evidence>
<feature type="transmembrane region" description="Helical" evidence="1">
    <location>
        <begin position="50"/>
        <end position="72"/>
    </location>
</feature>
<dbReference type="Proteomes" id="UP000606499">
    <property type="component" value="Unassembled WGS sequence"/>
</dbReference>
<comment type="caution">
    <text evidence="3">The sequence shown here is derived from an EMBL/GenBank/DDBJ whole genome shotgun (WGS) entry which is preliminary data.</text>
</comment>
<feature type="transmembrane region" description="Helical" evidence="1">
    <location>
        <begin position="135"/>
        <end position="156"/>
    </location>
</feature>
<evidence type="ECO:0000313" key="4">
    <source>
        <dbReference type="Proteomes" id="UP000606499"/>
    </source>
</evidence>
<dbReference type="GO" id="GO:0008237">
    <property type="term" value="F:metallopeptidase activity"/>
    <property type="evidence" value="ECO:0007669"/>
    <property type="project" value="InterPro"/>
</dbReference>
<gene>
    <name evidence="3" type="ORF">H8S45_04870</name>
</gene>
<evidence type="ECO:0000256" key="1">
    <source>
        <dbReference type="SAM" id="Phobius"/>
    </source>
</evidence>
<feature type="transmembrane region" description="Helical" evidence="1">
    <location>
        <begin position="168"/>
        <end position="188"/>
    </location>
</feature>
<proteinExistence type="predicted"/>
<dbReference type="Gene3D" id="1.10.390.10">
    <property type="entry name" value="Neutral Protease Domain 2"/>
    <property type="match status" value="1"/>
</dbReference>
<dbReference type="InterPro" id="IPR014782">
    <property type="entry name" value="Peptidase_M1_dom"/>
</dbReference>
<evidence type="ECO:0000313" key="3">
    <source>
        <dbReference type="EMBL" id="MBC5724793.1"/>
    </source>
</evidence>
<dbReference type="GO" id="GO:0008270">
    <property type="term" value="F:zinc ion binding"/>
    <property type="evidence" value="ECO:0007669"/>
    <property type="project" value="InterPro"/>
</dbReference>
<dbReference type="Pfam" id="PF01433">
    <property type="entry name" value="Peptidase_M1"/>
    <property type="match status" value="1"/>
</dbReference>
<dbReference type="EMBL" id="JACOPL010000003">
    <property type="protein sequence ID" value="MBC5724793.1"/>
    <property type="molecule type" value="Genomic_DNA"/>
</dbReference>
<feature type="transmembrane region" description="Helical" evidence="1">
    <location>
        <begin position="100"/>
        <end position="123"/>
    </location>
</feature>
<organism evidence="3 4">
    <name type="scientific">Agathobaculum faecis</name>
    <dbReference type="NCBI Taxonomy" id="2763013"/>
    <lineage>
        <taxon>Bacteria</taxon>
        <taxon>Bacillati</taxon>
        <taxon>Bacillota</taxon>
        <taxon>Clostridia</taxon>
        <taxon>Eubacteriales</taxon>
        <taxon>Butyricicoccaceae</taxon>
        <taxon>Agathobaculum</taxon>
    </lineage>
</organism>
<dbReference type="SUPFAM" id="SSF55486">
    <property type="entry name" value="Metalloproteases ('zincins'), catalytic domain"/>
    <property type="match status" value="1"/>
</dbReference>
<keyword evidence="1" id="KW-0812">Transmembrane</keyword>
<protein>
    <recommendedName>
        <fullName evidence="2">Peptidase M1 membrane alanine aminopeptidase domain-containing protein</fullName>
    </recommendedName>
</protein>
<accession>A0A923LT46</accession>
<reference evidence="3" key="1">
    <citation type="submission" date="2020-08" db="EMBL/GenBank/DDBJ databases">
        <title>Genome public.</title>
        <authorList>
            <person name="Liu C."/>
            <person name="Sun Q."/>
        </authorList>
    </citation>
    <scope>NUCLEOTIDE SEQUENCE</scope>
    <source>
        <strain evidence="3">NSJ-28</strain>
    </source>
</reference>
<sequence>MSLRALFRVELGRLLCGRLTWLAVAATLLGPLAGYGLYRPAYGDSMASLYLANPMLTGGLIGAAAFALLMLASLEKPRRSRIAAITDAALSPLRLAAVRLFSVLAMAVLTVLATGLLYLPYTWYKLDIVFSLGDYWLATALILLSGPVMGTLLAAAVDQFAYRLDISLAVVLACIVFSQGAWCSRFFLAQWCVPLVTALSDAFGSAVIWRTALYSRIVWLCLLTSLYLLSLLGVRQYGRGLIGSFARHLRFAALPLLAATLAAGGGILWARQPFIDHSPADWMSYQPEDRSNTALTLAGTEIEARIESYLLGTLSGTASYRITNTSGESQELYFELDSGYRVREVTANGNPVEWEDMCNDYIAAREVRCVLPAEEQITLVVEYGGMPKMWNAQEELMSSAGFISGKGIELFGSHLAPSLLLQLAGEETPVTLDIALRDSMTLVSSGTTRRGAPNGDGTTNWHAEDAGAGELRVFAGDYMCRTLEGGGFPIEFWYSAKYEPRLAGEGIDIMQEAIDYCTEHYGPRTFTQDKPFKIVQSTVFQFGGSASGNISQMGESYFSDQNLASPDKGADSAEVLAHEIIHQWWGLGVSLADMEDANWTDEGMTTYSTYRLMAELKGEEYARANYVEKWERTTSQNAQSFYMRHPEYLAILPEAYAAEVKAAADSVNWYDGTALMIYRAEQKIGRERLDAALARLYTQGGGELPPYITLGDFLNACDLEEGEIGRA</sequence>
<dbReference type="AlphaFoldDB" id="A0A923LT46"/>
<keyword evidence="1" id="KW-1133">Transmembrane helix</keyword>
<feature type="domain" description="Peptidase M1 membrane alanine aminopeptidase" evidence="2">
    <location>
        <begin position="535"/>
        <end position="694"/>
    </location>
</feature>
<feature type="transmembrane region" description="Helical" evidence="1">
    <location>
        <begin position="21"/>
        <end position="38"/>
    </location>
</feature>
<name>A0A923LT46_9FIRM</name>
<feature type="transmembrane region" description="Helical" evidence="1">
    <location>
        <begin position="251"/>
        <end position="270"/>
    </location>
</feature>
<dbReference type="InterPro" id="IPR027268">
    <property type="entry name" value="Peptidase_M4/M1_CTD_sf"/>
</dbReference>
<feature type="transmembrane region" description="Helical" evidence="1">
    <location>
        <begin position="208"/>
        <end position="230"/>
    </location>
</feature>
<keyword evidence="1" id="KW-0472">Membrane</keyword>